<dbReference type="AlphaFoldDB" id="A0A2P2LVC1"/>
<protein>
    <submittedName>
        <fullName evidence="1">Superoxide dismutase Cu-Zn</fullName>
    </submittedName>
</protein>
<organism evidence="1">
    <name type="scientific">Rhizophora mucronata</name>
    <name type="common">Asiatic mangrove</name>
    <dbReference type="NCBI Taxonomy" id="61149"/>
    <lineage>
        <taxon>Eukaryota</taxon>
        <taxon>Viridiplantae</taxon>
        <taxon>Streptophyta</taxon>
        <taxon>Embryophyta</taxon>
        <taxon>Tracheophyta</taxon>
        <taxon>Spermatophyta</taxon>
        <taxon>Magnoliopsida</taxon>
        <taxon>eudicotyledons</taxon>
        <taxon>Gunneridae</taxon>
        <taxon>Pentapetalae</taxon>
        <taxon>rosids</taxon>
        <taxon>fabids</taxon>
        <taxon>Malpighiales</taxon>
        <taxon>Rhizophoraceae</taxon>
        <taxon>Rhizophora</taxon>
    </lineage>
</organism>
<reference evidence="1" key="1">
    <citation type="submission" date="2018-02" db="EMBL/GenBank/DDBJ databases">
        <title>Rhizophora mucronata_Transcriptome.</title>
        <authorList>
            <person name="Meera S.P."/>
            <person name="Sreeshan A."/>
            <person name="Augustine A."/>
        </authorList>
    </citation>
    <scope>NUCLEOTIDE SEQUENCE</scope>
    <source>
        <tissue evidence="1">Leaf</tissue>
    </source>
</reference>
<accession>A0A2P2LVC1</accession>
<evidence type="ECO:0000313" key="1">
    <source>
        <dbReference type="EMBL" id="MBX21928.1"/>
    </source>
</evidence>
<sequence length="33" mass="3711">MIPHATLPPAFPVLLLSSCPPVYWKKKLSNQSF</sequence>
<name>A0A2P2LVC1_RHIMU</name>
<dbReference type="EMBL" id="GGEC01041444">
    <property type="protein sequence ID" value="MBX21928.1"/>
    <property type="molecule type" value="Transcribed_RNA"/>
</dbReference>
<proteinExistence type="predicted"/>